<gene>
    <name evidence="2" type="ORF">C9374_009518</name>
</gene>
<keyword evidence="3" id="KW-1185">Reference proteome</keyword>
<comment type="caution">
    <text evidence="2">The sequence shown here is derived from an EMBL/GenBank/DDBJ whole genome shotgun (WGS) entry which is preliminary data.</text>
</comment>
<reference evidence="2 3" key="1">
    <citation type="journal article" date="2018" name="BMC Genomics">
        <title>The genome of Naegleria lovaniensis, the basis for a comparative approach to unravel pathogenicity factors of the human pathogenic amoeba N. fowleri.</title>
        <authorList>
            <person name="Liechti N."/>
            <person name="Schurch N."/>
            <person name="Bruggmann R."/>
            <person name="Wittwer M."/>
        </authorList>
    </citation>
    <scope>NUCLEOTIDE SEQUENCE [LARGE SCALE GENOMIC DNA]</scope>
    <source>
        <strain evidence="2 3">ATCC 30569</strain>
    </source>
</reference>
<dbReference type="EMBL" id="PYSW02000003">
    <property type="protein sequence ID" value="KAG2392941.1"/>
    <property type="molecule type" value="Genomic_DNA"/>
</dbReference>
<accession>A0AA88H2Z4</accession>
<feature type="region of interest" description="Disordered" evidence="1">
    <location>
        <begin position="54"/>
        <end position="86"/>
    </location>
</feature>
<dbReference type="RefSeq" id="XP_044554835.1">
    <property type="nucleotide sequence ID" value="XM_044699714.1"/>
</dbReference>
<feature type="compositionally biased region" description="Low complexity" evidence="1">
    <location>
        <begin position="66"/>
        <end position="78"/>
    </location>
</feature>
<proteinExistence type="predicted"/>
<protein>
    <submittedName>
        <fullName evidence="2">Uncharacterized protein</fullName>
    </submittedName>
</protein>
<evidence type="ECO:0000313" key="3">
    <source>
        <dbReference type="Proteomes" id="UP000816034"/>
    </source>
</evidence>
<name>A0AA88H2Z4_NAELO</name>
<dbReference type="Proteomes" id="UP000816034">
    <property type="component" value="Unassembled WGS sequence"/>
</dbReference>
<organism evidence="2 3">
    <name type="scientific">Naegleria lovaniensis</name>
    <name type="common">Amoeba</name>
    <dbReference type="NCBI Taxonomy" id="51637"/>
    <lineage>
        <taxon>Eukaryota</taxon>
        <taxon>Discoba</taxon>
        <taxon>Heterolobosea</taxon>
        <taxon>Tetramitia</taxon>
        <taxon>Eutetramitia</taxon>
        <taxon>Vahlkampfiidae</taxon>
        <taxon>Naegleria</taxon>
    </lineage>
</organism>
<evidence type="ECO:0000313" key="2">
    <source>
        <dbReference type="EMBL" id="KAG2392941.1"/>
    </source>
</evidence>
<evidence type="ECO:0000256" key="1">
    <source>
        <dbReference type="SAM" id="MobiDB-lite"/>
    </source>
</evidence>
<sequence>MVHSSSSAKEPYSMASFVQQCFKRKRDPKASDTHEEAPSMKCLVLASTHLKVADHQPAHGKPSTPNRNSNHQQTNNNNIHATPHRNNITTSTQENLQNLSPASAILEMDVFENWTFSNGSSERSSQNSENIVYDDHYFKRVKAKVEKRMKKALVIKKQREENLKSTQELKDLENKLKASASGENISMEEDQILMGLKELQGSNSEVNVKKLYARLNRKDYSNFVSSLEHQMNCTEFDRFHVFNFGSYFERKIILEAKIKPSCDMDVMKRNLKTLEDSIEYSCKILQAPSVKDIILHFAPFSVKEYIKLFEECGIHITTSADLEMQSFTFKLPEETILLSKIITEKFGNYISVLFKKFLNDMNNSVRRLSELELLLIAPFLIQVVFYKNHITACNLNGKLNRYHTSSANSILPTKYHKIYDREGILGRFDEMLFSQLFQKVFLKLSNAQIGDTIEEIMKRFALSTPNSKPSDLISDFSSDLVLKYLNTYFPCHFFKRLMTRFWAIYPFQIQCMFHKFLLLLLVNCTNNRNVSTSRVLGMNGTESEASPQLLHTIIHDSLVFIERMIDNIISSNAYPCTYYLMKVMDLIALSIGPKRFKFYEKHVRDTITKEQTTTYQNILSSCRKKIRDCPSISIAERQELIHTHLDSISNLLVSSTMKVSENETDQYFMVQ</sequence>
<dbReference type="AlphaFoldDB" id="A0AA88H2Z4"/>
<dbReference type="GeneID" id="68101972"/>